<sequence length="216" mass="24376">MTSLIKEAKEFTPHLVSVALHDNSAFSGSDPYAIFETFYLKESYGVLGFPTGVINRDEFWDRDNITPQVMEVAGKETSISLSINSQVENRKLTIDLSLISEENLQNKKITIFILENGLVYPQVNYLNEDPESEWYVLGPIIEDFVHNDVLRISLTDALGDSLPEINALSLFEKKYSVDIPTKITLENIVIVAIISDEDNKAMNAQEAHVGEFKQFE</sequence>
<keyword evidence="2" id="KW-1185">Reference proteome</keyword>
<dbReference type="OrthoDB" id="1081990at2"/>
<dbReference type="InterPro" id="IPR013783">
    <property type="entry name" value="Ig-like_fold"/>
</dbReference>
<gene>
    <name evidence="1" type="ORF">ULMA_07430</name>
</gene>
<evidence type="ECO:0000313" key="1">
    <source>
        <dbReference type="EMBL" id="GER58635.1"/>
    </source>
</evidence>
<dbReference type="AlphaFoldDB" id="A0A5J4IMU0"/>
<dbReference type="Gene3D" id="2.60.40.10">
    <property type="entry name" value="Immunoglobulins"/>
    <property type="match status" value="1"/>
</dbReference>
<reference evidence="1 2" key="1">
    <citation type="submission" date="2019-08" db="EMBL/GenBank/DDBJ databases">
        <title>Draft genome sequence of Ulvibacter marinus type strain NBRC 109484.</title>
        <authorList>
            <person name="Kawano K."/>
            <person name="Ushijima N."/>
            <person name="Kihara M."/>
            <person name="Itoh H."/>
        </authorList>
    </citation>
    <scope>NUCLEOTIDE SEQUENCE [LARGE SCALE GENOMIC DNA]</scope>
    <source>
        <strain evidence="1 2">NBRC 109484</strain>
    </source>
</reference>
<accession>A0A5J4IMU0</accession>
<evidence type="ECO:0000313" key="2">
    <source>
        <dbReference type="Proteomes" id="UP000326509"/>
    </source>
</evidence>
<comment type="caution">
    <text evidence="1">The sequence shown here is derived from an EMBL/GenBank/DDBJ whole genome shotgun (WGS) entry which is preliminary data.</text>
</comment>
<dbReference type="RefSeq" id="WP_151672701.1">
    <property type="nucleotide sequence ID" value="NZ_BKCG01000001.1"/>
</dbReference>
<dbReference type="Pfam" id="PF11551">
    <property type="entry name" value="Omp28"/>
    <property type="match status" value="1"/>
</dbReference>
<organism evidence="1 2">
    <name type="scientific">Patiriisocius marinus</name>
    <dbReference type="NCBI Taxonomy" id="1397112"/>
    <lineage>
        <taxon>Bacteria</taxon>
        <taxon>Pseudomonadati</taxon>
        <taxon>Bacteroidota</taxon>
        <taxon>Flavobacteriia</taxon>
        <taxon>Flavobacteriales</taxon>
        <taxon>Flavobacteriaceae</taxon>
        <taxon>Patiriisocius</taxon>
    </lineage>
</organism>
<dbReference type="Proteomes" id="UP000326509">
    <property type="component" value="Unassembled WGS sequence"/>
</dbReference>
<dbReference type="EMBL" id="BKCG01000001">
    <property type="protein sequence ID" value="GER58635.1"/>
    <property type="molecule type" value="Genomic_DNA"/>
</dbReference>
<dbReference type="InterPro" id="IPR021615">
    <property type="entry name" value="Omp28"/>
</dbReference>
<proteinExistence type="predicted"/>
<protein>
    <submittedName>
        <fullName evidence="1">Uncharacterized protein</fullName>
    </submittedName>
</protein>
<name>A0A5J4IMU0_9FLAO</name>